<organism evidence="4 5">
    <name type="scientific">Strix occidentalis caurina</name>
    <name type="common">northern spotted owl</name>
    <dbReference type="NCBI Taxonomy" id="311401"/>
    <lineage>
        <taxon>Eukaryota</taxon>
        <taxon>Metazoa</taxon>
        <taxon>Chordata</taxon>
        <taxon>Craniata</taxon>
        <taxon>Vertebrata</taxon>
        <taxon>Euteleostomi</taxon>
        <taxon>Archelosauria</taxon>
        <taxon>Archosauria</taxon>
        <taxon>Dinosauria</taxon>
        <taxon>Saurischia</taxon>
        <taxon>Theropoda</taxon>
        <taxon>Coelurosauria</taxon>
        <taxon>Aves</taxon>
        <taxon>Neognathae</taxon>
        <taxon>Neoaves</taxon>
        <taxon>Telluraves</taxon>
        <taxon>Strigiformes</taxon>
        <taxon>Strigidae</taxon>
        <taxon>Strix</taxon>
    </lineage>
</organism>
<feature type="compositionally biased region" description="Gly residues" evidence="2">
    <location>
        <begin position="1"/>
        <end position="13"/>
    </location>
</feature>
<protein>
    <recommendedName>
        <fullName evidence="3">Saposin B-type domain-containing protein</fullName>
    </recommendedName>
</protein>
<evidence type="ECO:0000313" key="5">
    <source>
        <dbReference type="Proteomes" id="UP000694551"/>
    </source>
</evidence>
<evidence type="ECO:0000259" key="3">
    <source>
        <dbReference type="PROSITE" id="PS50015"/>
    </source>
</evidence>
<keyword evidence="1" id="KW-1015">Disulfide bond</keyword>
<dbReference type="InterPro" id="IPR008138">
    <property type="entry name" value="SapB_2"/>
</dbReference>
<evidence type="ECO:0000256" key="1">
    <source>
        <dbReference type="ARBA" id="ARBA00023157"/>
    </source>
</evidence>
<reference evidence="4" key="2">
    <citation type="submission" date="2025-09" db="UniProtKB">
        <authorList>
            <consortium name="Ensembl"/>
        </authorList>
    </citation>
    <scope>IDENTIFICATION</scope>
</reference>
<dbReference type="AlphaFoldDB" id="A0A8D0FYP5"/>
<dbReference type="InterPro" id="IPR008139">
    <property type="entry name" value="SaposinB_dom"/>
</dbReference>
<reference evidence="4" key="1">
    <citation type="submission" date="2025-08" db="UniProtKB">
        <authorList>
            <consortium name="Ensembl"/>
        </authorList>
    </citation>
    <scope>IDENTIFICATION</scope>
</reference>
<dbReference type="PROSITE" id="PS50015">
    <property type="entry name" value="SAP_B"/>
    <property type="match status" value="1"/>
</dbReference>
<dbReference type="Proteomes" id="UP000694551">
    <property type="component" value="Unplaced"/>
</dbReference>
<feature type="region of interest" description="Disordered" evidence="2">
    <location>
        <begin position="1"/>
        <end position="108"/>
    </location>
</feature>
<sequence length="168" mass="17634">MGTGSLWGQTPGGGRDRVRVGTWGWWGQGDTGTNSVRGWELGTRRDLGDGDTLPRPRSPSPPLPSGTGHGPRALPGWPHVLVPGHGHRHPVPQGAVLPPALGQPGPGEPQPLDAAVEAALGKACRALGKRLSRLCKGLVKKYREQLSEALQNGDEPRDTCAAIGFCKA</sequence>
<proteinExistence type="predicted"/>
<feature type="compositionally biased region" description="Basic and acidic residues" evidence="2">
    <location>
        <begin position="42"/>
        <end position="54"/>
    </location>
</feature>
<keyword evidence="5" id="KW-1185">Reference proteome</keyword>
<dbReference type="InterPro" id="IPR011001">
    <property type="entry name" value="Saposin-like"/>
</dbReference>
<evidence type="ECO:0000256" key="2">
    <source>
        <dbReference type="SAM" id="MobiDB-lite"/>
    </source>
</evidence>
<dbReference type="SUPFAM" id="SSF47862">
    <property type="entry name" value="Saposin"/>
    <property type="match status" value="1"/>
</dbReference>
<accession>A0A8D0FYP5</accession>
<name>A0A8D0FYP5_STROC</name>
<dbReference type="Pfam" id="PF03489">
    <property type="entry name" value="SapB_2"/>
    <property type="match status" value="1"/>
</dbReference>
<evidence type="ECO:0000313" key="4">
    <source>
        <dbReference type="Ensembl" id="ENSSOCP00000022830.1"/>
    </source>
</evidence>
<dbReference type="Gene3D" id="1.10.225.10">
    <property type="entry name" value="Saposin-like"/>
    <property type="match status" value="1"/>
</dbReference>
<dbReference type="Ensembl" id="ENSSOCT00000023401.1">
    <property type="protein sequence ID" value="ENSSOCP00000022830.1"/>
    <property type="gene ID" value="ENSSOCG00000016919.1"/>
</dbReference>
<feature type="domain" description="Saposin B-type" evidence="3">
    <location>
        <begin position="116"/>
        <end position="168"/>
    </location>
</feature>